<evidence type="ECO:0000256" key="4">
    <source>
        <dbReference type="ARBA" id="ARBA00022989"/>
    </source>
</evidence>
<evidence type="ECO:0000256" key="2">
    <source>
        <dbReference type="ARBA" id="ARBA00006024"/>
    </source>
</evidence>
<dbReference type="Gene3D" id="3.40.50.1000">
    <property type="entry name" value="HAD superfamily/HAD-like"/>
    <property type="match status" value="1"/>
</dbReference>
<feature type="transmembrane region" description="Helical" evidence="8">
    <location>
        <begin position="44"/>
        <end position="64"/>
    </location>
</feature>
<keyword evidence="11" id="KW-1185">Reference proteome</keyword>
<dbReference type="EC" id="7.2.2.12" evidence="6"/>
<evidence type="ECO:0000313" key="10">
    <source>
        <dbReference type="EMBL" id="CUA84189.1"/>
    </source>
</evidence>
<keyword evidence="8" id="KW-1003">Cell membrane</keyword>
<dbReference type="SUPFAM" id="SSF81653">
    <property type="entry name" value="Calcium ATPase, transduction domain A"/>
    <property type="match status" value="1"/>
</dbReference>
<keyword evidence="8" id="KW-0479">Metal-binding</keyword>
<dbReference type="InterPro" id="IPR018303">
    <property type="entry name" value="ATPase_P-typ_P_site"/>
</dbReference>
<dbReference type="EMBL" id="CYHC01000001">
    <property type="protein sequence ID" value="CUA84189.1"/>
    <property type="molecule type" value="Genomic_DNA"/>
</dbReference>
<dbReference type="SUPFAM" id="SSF56784">
    <property type="entry name" value="HAD-like"/>
    <property type="match status" value="1"/>
</dbReference>
<dbReference type="InterPro" id="IPR059000">
    <property type="entry name" value="ATPase_P-type_domA"/>
</dbReference>
<keyword evidence="5 8" id="KW-0472">Membrane</keyword>
<dbReference type="PRINTS" id="PR00119">
    <property type="entry name" value="CATATPASE"/>
</dbReference>
<evidence type="ECO:0000256" key="6">
    <source>
        <dbReference type="ARBA" id="ARBA00039097"/>
    </source>
</evidence>
<feature type="transmembrane region" description="Helical" evidence="8">
    <location>
        <begin position="20"/>
        <end position="38"/>
    </location>
</feature>
<evidence type="ECO:0000259" key="9">
    <source>
        <dbReference type="Pfam" id="PF00122"/>
    </source>
</evidence>
<proteinExistence type="inferred from homology"/>
<reference evidence="10 11" key="1">
    <citation type="submission" date="2015-08" db="EMBL/GenBank/DDBJ databases">
        <authorList>
            <person name="Varghese N."/>
        </authorList>
    </citation>
    <scope>NUCLEOTIDE SEQUENCE [LARGE SCALE GENOMIC DNA]</scope>
    <source>
        <strain evidence="10 11">DSM 18167</strain>
    </source>
</reference>
<evidence type="ECO:0000313" key="11">
    <source>
        <dbReference type="Proteomes" id="UP000182178"/>
    </source>
</evidence>
<accession>A0ABM9TYD2</accession>
<keyword evidence="4 8" id="KW-1133">Transmembrane helix</keyword>
<dbReference type="InterPro" id="IPR036412">
    <property type="entry name" value="HAD-like_sf"/>
</dbReference>
<dbReference type="PANTHER" id="PTHR48085:SF5">
    <property type="entry name" value="CADMIUM_ZINC-TRANSPORTING ATPASE HMA4-RELATED"/>
    <property type="match status" value="1"/>
</dbReference>
<protein>
    <recommendedName>
        <fullName evidence="6">P-type Zn(2+) transporter</fullName>
        <ecNumber evidence="6">7.2.2.12</ecNumber>
    </recommendedName>
</protein>
<organism evidence="10 11">
    <name type="scientific">Chelatococcus sambhunathii</name>
    <dbReference type="NCBI Taxonomy" id="363953"/>
    <lineage>
        <taxon>Bacteria</taxon>
        <taxon>Pseudomonadati</taxon>
        <taxon>Pseudomonadota</taxon>
        <taxon>Alphaproteobacteria</taxon>
        <taxon>Hyphomicrobiales</taxon>
        <taxon>Chelatococcaceae</taxon>
        <taxon>Chelatococcus</taxon>
    </lineage>
</organism>
<feature type="transmembrane region" description="Helical" evidence="8">
    <location>
        <begin position="266"/>
        <end position="290"/>
    </location>
</feature>
<dbReference type="PROSITE" id="PS00154">
    <property type="entry name" value="ATPASE_E1_E2"/>
    <property type="match status" value="1"/>
</dbReference>
<name>A0ABM9TYD2_9HYPH</name>
<feature type="transmembrane region" description="Helical" evidence="8">
    <location>
        <begin position="241"/>
        <end position="260"/>
    </location>
</feature>
<evidence type="ECO:0000256" key="8">
    <source>
        <dbReference type="RuleBase" id="RU362081"/>
    </source>
</evidence>
<comment type="caution">
    <text evidence="10">The sequence shown here is derived from an EMBL/GenBank/DDBJ whole genome shotgun (WGS) entry which is preliminary data.</text>
</comment>
<evidence type="ECO:0000256" key="5">
    <source>
        <dbReference type="ARBA" id="ARBA00023136"/>
    </source>
</evidence>
<dbReference type="NCBIfam" id="TIGR01512">
    <property type="entry name" value="ATPase-IB2_Cd"/>
    <property type="match status" value="1"/>
</dbReference>
<sequence>MRQCRAFALSESVARLRPFLVLLAMLGLAGGFALRMAGHGAAAPYVWAAATAPVLAVLVVEIITSLRRGDVGLDIVAALSMSGALVLGETLAGAVVALMYAGGQYLEFYAEGRARREMRALLSRVPRSALRYDGEGRIAEVPLADIHPGERLLIRQGDVLPVDGRVVDEPAMVDQSAITGESVPVRLLPGREALSGTTNIGAAFDLLVLRPAAESTYAGIVRLVEEAQKAKAPMARLADRYAIAFLAVTVLLAGAAWLVSGDPVRALAVLVVATPCPLILAVPVALVAGLSQAARHGVLIKGGGALEALSQARTAVLDKTGTLTFGRARLVDVRVFAGANGDDDVDADEALRLAASLDQASAHVVAEALIEAAGERGLALSAPHEVSETAGRGLAGRVEGRPVAVGSLSYVGEYLDGAVPPIEGMDGSTAAVAVAVDGRLAAVLLLADLLRPDAAGLLARLEQEGVSRLVLASGDRSDIVAEIAAGLPLAEARGDLSPQDKLGIVRQERRRATGAVMMIGDGINDAPALAEADVGIAVGARGASASAEAANVVLLVEGLAPVADALVIARRSRRIALQSVYVGIGLSGLGMLAAAAGFLAPVQGALLQEVIDVAAIMNALRALAPAPGMSAPGTAKGS</sequence>
<dbReference type="InterPro" id="IPR023214">
    <property type="entry name" value="HAD_sf"/>
</dbReference>
<keyword evidence="8" id="KW-0547">Nucleotide-binding</keyword>
<evidence type="ECO:0000256" key="7">
    <source>
        <dbReference type="ARBA" id="ARBA00047308"/>
    </source>
</evidence>
<dbReference type="InterPro" id="IPR023298">
    <property type="entry name" value="ATPase_P-typ_TM_dom_sf"/>
</dbReference>
<dbReference type="Gene3D" id="3.40.1110.10">
    <property type="entry name" value="Calcium-transporting ATPase, cytoplasmic domain N"/>
    <property type="match status" value="1"/>
</dbReference>
<feature type="transmembrane region" description="Helical" evidence="8">
    <location>
        <begin position="580"/>
        <end position="600"/>
    </location>
</feature>
<dbReference type="Proteomes" id="UP000182178">
    <property type="component" value="Unassembled WGS sequence"/>
</dbReference>
<dbReference type="InterPro" id="IPR008250">
    <property type="entry name" value="ATPase_P-typ_transduc_dom_A_sf"/>
</dbReference>
<comment type="catalytic activity">
    <reaction evidence="7">
        <text>Zn(2+)(in) + ATP + H2O = Zn(2+)(out) + ADP + phosphate + H(+)</text>
        <dbReference type="Rhea" id="RHEA:20621"/>
        <dbReference type="ChEBI" id="CHEBI:15377"/>
        <dbReference type="ChEBI" id="CHEBI:15378"/>
        <dbReference type="ChEBI" id="CHEBI:29105"/>
        <dbReference type="ChEBI" id="CHEBI:30616"/>
        <dbReference type="ChEBI" id="CHEBI:43474"/>
        <dbReference type="ChEBI" id="CHEBI:456216"/>
        <dbReference type="EC" id="7.2.2.12"/>
    </reaction>
</comment>
<evidence type="ECO:0000256" key="3">
    <source>
        <dbReference type="ARBA" id="ARBA00022692"/>
    </source>
</evidence>
<dbReference type="SUPFAM" id="SSF81665">
    <property type="entry name" value="Calcium ATPase, transmembrane domain M"/>
    <property type="match status" value="1"/>
</dbReference>
<dbReference type="PANTHER" id="PTHR48085">
    <property type="entry name" value="CADMIUM/ZINC-TRANSPORTING ATPASE HMA2-RELATED"/>
    <property type="match status" value="1"/>
</dbReference>
<keyword evidence="3 8" id="KW-0812">Transmembrane</keyword>
<dbReference type="InterPro" id="IPR027256">
    <property type="entry name" value="P-typ_ATPase_IB"/>
</dbReference>
<dbReference type="InterPro" id="IPR051014">
    <property type="entry name" value="Cation_Transport_ATPase_IB"/>
</dbReference>
<dbReference type="NCBIfam" id="TIGR01494">
    <property type="entry name" value="ATPase_P-type"/>
    <property type="match status" value="2"/>
</dbReference>
<dbReference type="InterPro" id="IPR023299">
    <property type="entry name" value="ATPase_P-typ_cyto_dom_N"/>
</dbReference>
<dbReference type="Gene3D" id="2.70.150.10">
    <property type="entry name" value="Calcium-transporting ATPase, cytoplasmic transduction domain A"/>
    <property type="match status" value="1"/>
</dbReference>
<comment type="similarity">
    <text evidence="2 8">Belongs to the cation transport ATPase (P-type) (TC 3.A.3) family. Type IB subfamily.</text>
</comment>
<gene>
    <name evidence="10" type="ORF">Ga0061061_101270</name>
</gene>
<comment type="subcellular location">
    <subcellularLocation>
        <location evidence="8">Cell membrane</location>
    </subcellularLocation>
    <subcellularLocation>
        <location evidence="1">Membrane</location>
    </subcellularLocation>
</comment>
<dbReference type="Pfam" id="PF00702">
    <property type="entry name" value="Hydrolase"/>
    <property type="match status" value="1"/>
</dbReference>
<evidence type="ECO:0000256" key="1">
    <source>
        <dbReference type="ARBA" id="ARBA00004370"/>
    </source>
</evidence>
<dbReference type="NCBIfam" id="TIGR01525">
    <property type="entry name" value="ATPase-IB_hvy"/>
    <property type="match status" value="1"/>
</dbReference>
<dbReference type="Pfam" id="PF00122">
    <property type="entry name" value="E1-E2_ATPase"/>
    <property type="match status" value="1"/>
</dbReference>
<dbReference type="InterPro" id="IPR001757">
    <property type="entry name" value="P_typ_ATPase"/>
</dbReference>
<feature type="domain" description="P-type ATPase A" evidence="9">
    <location>
        <begin position="125"/>
        <end position="225"/>
    </location>
</feature>
<dbReference type="PRINTS" id="PR00120">
    <property type="entry name" value="HATPASE"/>
</dbReference>
<keyword evidence="8" id="KW-0067">ATP-binding</keyword>